<dbReference type="RefSeq" id="WP_200312218.1">
    <property type="nucleotide sequence ID" value="NZ_JAENIM010000044.1"/>
</dbReference>
<name>A0A8J7MG84_9BACT</name>
<evidence type="ECO:0000313" key="2">
    <source>
        <dbReference type="EMBL" id="MBK1792203.1"/>
    </source>
</evidence>
<organism evidence="2 3">
    <name type="scientific">Persicirhabdus sediminis</name>
    <dbReference type="NCBI Taxonomy" id="454144"/>
    <lineage>
        <taxon>Bacteria</taxon>
        <taxon>Pseudomonadati</taxon>
        <taxon>Verrucomicrobiota</taxon>
        <taxon>Verrucomicrobiia</taxon>
        <taxon>Verrucomicrobiales</taxon>
        <taxon>Verrucomicrobiaceae</taxon>
        <taxon>Persicirhabdus</taxon>
    </lineage>
</organism>
<keyword evidence="1" id="KW-0812">Transmembrane</keyword>
<keyword evidence="3" id="KW-1185">Reference proteome</keyword>
<reference evidence="2" key="1">
    <citation type="submission" date="2021-01" db="EMBL/GenBank/DDBJ databases">
        <title>Modified the classification status of verrucomicrobia.</title>
        <authorList>
            <person name="Feng X."/>
        </authorList>
    </citation>
    <scope>NUCLEOTIDE SEQUENCE</scope>
    <source>
        <strain evidence="2">_KCTC 22039</strain>
    </source>
</reference>
<feature type="transmembrane region" description="Helical" evidence="1">
    <location>
        <begin position="280"/>
        <end position="302"/>
    </location>
</feature>
<feature type="transmembrane region" description="Helical" evidence="1">
    <location>
        <begin position="29"/>
        <end position="46"/>
    </location>
</feature>
<gene>
    <name evidence="2" type="ORF">JIN82_13660</name>
</gene>
<dbReference type="InterPro" id="IPR055966">
    <property type="entry name" value="DUF7544"/>
</dbReference>
<keyword evidence="1" id="KW-0472">Membrane</keyword>
<keyword evidence="1" id="KW-1133">Transmembrane helix</keyword>
<evidence type="ECO:0000256" key="1">
    <source>
        <dbReference type="SAM" id="Phobius"/>
    </source>
</evidence>
<dbReference type="Proteomes" id="UP000624703">
    <property type="component" value="Unassembled WGS sequence"/>
</dbReference>
<accession>A0A8J7MG84</accession>
<sequence>MEKRPTNLIEATTNAFDGMKRILFQPFDLARWFVIGFTAWLAQLLSGSSSMPSFSSDYSGSSASAEEVPELPASPQEVVESGLESLQPAIDWYEQNKMMVISLGVVGALIVMIIAGLLIWLSSRGKFMLLDNVVHNRAEIAIPWRSQAAAGWSLFWWNAAFSIVSLVAGLAFVAGVFYLTLWPHLSGAENWQFPIFQLISLVLVFLLFALIYSYIMNMLESFVIPIMYKRGIGVMAAWGVFLKLHRQYFWTFILYFLWLMVLGIALGLAVMLFGVVTCCLGFIVMAIPYVGAVLLLPISVWMRLLGPELLRQIGPEYDLWESYQQPTDDQPPAS</sequence>
<feature type="transmembrane region" description="Helical" evidence="1">
    <location>
        <begin position="191"/>
        <end position="215"/>
    </location>
</feature>
<dbReference type="AlphaFoldDB" id="A0A8J7MG84"/>
<protein>
    <submittedName>
        <fullName evidence="2">Uncharacterized protein</fullName>
    </submittedName>
</protein>
<feature type="transmembrane region" description="Helical" evidence="1">
    <location>
        <begin position="98"/>
        <end position="121"/>
    </location>
</feature>
<dbReference type="Pfam" id="PF24400">
    <property type="entry name" value="DUF7544"/>
    <property type="match status" value="1"/>
</dbReference>
<feature type="transmembrane region" description="Helical" evidence="1">
    <location>
        <begin position="248"/>
        <end position="273"/>
    </location>
</feature>
<feature type="transmembrane region" description="Helical" evidence="1">
    <location>
        <begin position="222"/>
        <end position="242"/>
    </location>
</feature>
<comment type="caution">
    <text evidence="2">The sequence shown here is derived from an EMBL/GenBank/DDBJ whole genome shotgun (WGS) entry which is preliminary data.</text>
</comment>
<evidence type="ECO:0000313" key="3">
    <source>
        <dbReference type="Proteomes" id="UP000624703"/>
    </source>
</evidence>
<dbReference type="EMBL" id="JAENIM010000044">
    <property type="protein sequence ID" value="MBK1792203.1"/>
    <property type="molecule type" value="Genomic_DNA"/>
</dbReference>
<feature type="transmembrane region" description="Helical" evidence="1">
    <location>
        <begin position="154"/>
        <end position="179"/>
    </location>
</feature>
<proteinExistence type="predicted"/>